<organism evidence="2 3">
    <name type="scientific">Tanacetum coccineum</name>
    <dbReference type="NCBI Taxonomy" id="301880"/>
    <lineage>
        <taxon>Eukaryota</taxon>
        <taxon>Viridiplantae</taxon>
        <taxon>Streptophyta</taxon>
        <taxon>Embryophyta</taxon>
        <taxon>Tracheophyta</taxon>
        <taxon>Spermatophyta</taxon>
        <taxon>Magnoliopsida</taxon>
        <taxon>eudicotyledons</taxon>
        <taxon>Gunneridae</taxon>
        <taxon>Pentapetalae</taxon>
        <taxon>asterids</taxon>
        <taxon>campanulids</taxon>
        <taxon>Asterales</taxon>
        <taxon>Asteraceae</taxon>
        <taxon>Asteroideae</taxon>
        <taxon>Anthemideae</taxon>
        <taxon>Anthemidinae</taxon>
        <taxon>Tanacetum</taxon>
    </lineage>
</organism>
<keyword evidence="3" id="KW-1185">Reference proteome</keyword>
<dbReference type="InterPro" id="IPR011009">
    <property type="entry name" value="Kinase-like_dom_sf"/>
</dbReference>
<evidence type="ECO:0000313" key="3">
    <source>
        <dbReference type="Proteomes" id="UP001151760"/>
    </source>
</evidence>
<reference evidence="2" key="1">
    <citation type="journal article" date="2022" name="Int. J. Mol. Sci.">
        <title>Draft Genome of Tanacetum Coccineum: Genomic Comparison of Closely Related Tanacetum-Family Plants.</title>
        <authorList>
            <person name="Yamashiro T."/>
            <person name="Shiraishi A."/>
            <person name="Nakayama K."/>
            <person name="Satake H."/>
        </authorList>
    </citation>
    <scope>NUCLEOTIDE SEQUENCE</scope>
</reference>
<feature type="non-terminal residue" evidence="2">
    <location>
        <position position="1"/>
    </location>
</feature>
<dbReference type="InterPro" id="IPR051564">
    <property type="entry name" value="LRR_receptor-like_kinase"/>
</dbReference>
<comment type="caution">
    <text evidence="2">The sequence shown here is derived from an EMBL/GenBank/DDBJ whole genome shotgun (WGS) entry which is preliminary data.</text>
</comment>
<dbReference type="Gene3D" id="1.10.510.10">
    <property type="entry name" value="Transferase(Phosphotransferase) domain 1"/>
    <property type="match status" value="1"/>
</dbReference>
<feature type="region of interest" description="Disordered" evidence="1">
    <location>
        <begin position="246"/>
        <end position="270"/>
    </location>
</feature>
<name>A0ABQ5BJG7_9ASTR</name>
<protein>
    <submittedName>
        <fullName evidence="2">Zinc finger, CCHC-type containing protein</fullName>
    </submittedName>
</protein>
<dbReference type="Proteomes" id="UP001151760">
    <property type="component" value="Unassembled WGS sequence"/>
</dbReference>
<dbReference type="Gene3D" id="2.40.70.10">
    <property type="entry name" value="Acid Proteases"/>
    <property type="match status" value="1"/>
</dbReference>
<dbReference type="PANTHER" id="PTHR48055">
    <property type="entry name" value="LEUCINE-RICH REPEAT RECEPTOR PROTEIN KINASE EMS1"/>
    <property type="match status" value="1"/>
</dbReference>
<gene>
    <name evidence="2" type="ORF">Tco_0860710</name>
</gene>
<dbReference type="CDD" id="cd00303">
    <property type="entry name" value="retropepsin_like"/>
    <property type="match status" value="1"/>
</dbReference>
<evidence type="ECO:0000313" key="2">
    <source>
        <dbReference type="EMBL" id="GJT13668.1"/>
    </source>
</evidence>
<dbReference type="InterPro" id="IPR021109">
    <property type="entry name" value="Peptidase_aspartic_dom_sf"/>
</dbReference>
<reference evidence="2" key="2">
    <citation type="submission" date="2022-01" db="EMBL/GenBank/DDBJ databases">
        <authorList>
            <person name="Yamashiro T."/>
            <person name="Shiraishi A."/>
            <person name="Satake H."/>
            <person name="Nakayama K."/>
        </authorList>
    </citation>
    <scope>NUCLEOTIDE SEQUENCE</scope>
</reference>
<accession>A0ABQ5BJG7</accession>
<sequence>YGMGSKMTSHGDVYSFGILLLELMTRKKSTDDMFNEGLSIHKFASMALPDHVVDVIDGDASVLQSKEATAKKVEECLAATIKIRVSYSVDSPTQRMKIDIVVNELQSLSSSLYGEVESNCDKERTCLCVYMTDGVLLRETLKDANLYNYRRRVQRRNPSTRLEILRANLRNVVLLLKSTSGKDVVNGEEASHPITKNVNSISLIRGEEEKNVGNNRAIGESLVEPRKSEEEEPLNEVDVMDEVKRRADDKPAKSIRENVTKNEEEEPAGVSSSHTIGYYLEHRINEKLIEGLVENQKFNDSLSATREDIGGNFEIPCNIGGLKHTNALVDQGSNVNIMPLSTYNKLTDVRPIETDIRLSLASQSYIYPLGIAEYVLVDVNGYVYPIDFNHNQTSVNRLVKLHWHGNYWNIKFHNFHKRTSTTMTHKNPILHPYEKRLWQSFSNSKDTFPLTSWKP</sequence>
<dbReference type="SUPFAM" id="SSF56112">
    <property type="entry name" value="Protein kinase-like (PK-like)"/>
    <property type="match status" value="1"/>
</dbReference>
<dbReference type="EMBL" id="BQNB010013248">
    <property type="protein sequence ID" value="GJT13668.1"/>
    <property type="molecule type" value="Genomic_DNA"/>
</dbReference>
<evidence type="ECO:0000256" key="1">
    <source>
        <dbReference type="SAM" id="MobiDB-lite"/>
    </source>
</evidence>
<feature type="compositionally biased region" description="Basic and acidic residues" evidence="1">
    <location>
        <begin position="246"/>
        <end position="262"/>
    </location>
</feature>
<dbReference type="PANTHER" id="PTHR48055:SF55">
    <property type="entry name" value="PROTEIN KINASE DOMAIN-CONTAINING PROTEIN"/>
    <property type="match status" value="1"/>
</dbReference>
<proteinExistence type="predicted"/>